<protein>
    <recommendedName>
        <fullName evidence="3">Transposase</fullName>
    </recommendedName>
</protein>
<accession>A0ABT1FF37</accession>
<gene>
    <name evidence="1" type="ORF">NC595_18205</name>
</gene>
<evidence type="ECO:0000313" key="1">
    <source>
        <dbReference type="EMBL" id="MCP1375985.1"/>
    </source>
</evidence>
<organism evidence="1 2">
    <name type="scientific">Dyella lutea</name>
    <dbReference type="NCBI Taxonomy" id="2950441"/>
    <lineage>
        <taxon>Bacteria</taxon>
        <taxon>Pseudomonadati</taxon>
        <taxon>Pseudomonadota</taxon>
        <taxon>Gammaproteobacteria</taxon>
        <taxon>Lysobacterales</taxon>
        <taxon>Rhodanobacteraceae</taxon>
        <taxon>Dyella</taxon>
    </lineage>
</organism>
<comment type="caution">
    <text evidence="1">The sequence shown here is derived from an EMBL/GenBank/DDBJ whole genome shotgun (WGS) entry which is preliminary data.</text>
</comment>
<name>A0ABT1FF37_9GAMM</name>
<evidence type="ECO:0008006" key="3">
    <source>
        <dbReference type="Google" id="ProtNLM"/>
    </source>
</evidence>
<proteinExistence type="predicted"/>
<dbReference type="RefSeq" id="WP_253568768.1">
    <property type="nucleotide sequence ID" value="NZ_JAMZEK010000004.1"/>
</dbReference>
<sequence length="88" mass="9841">MTRPTTHKRPTGRGCFSWARAVSASGTITWRLYQSDCRLRTLCAIVRYPINHQCELVNMAVADQLRKARNRLRALVGAPGRTTTGVAQ</sequence>
<dbReference type="Proteomes" id="UP001204615">
    <property type="component" value="Unassembled WGS sequence"/>
</dbReference>
<dbReference type="EMBL" id="JAMZEK010000004">
    <property type="protein sequence ID" value="MCP1375985.1"/>
    <property type="molecule type" value="Genomic_DNA"/>
</dbReference>
<evidence type="ECO:0000313" key="2">
    <source>
        <dbReference type="Proteomes" id="UP001204615"/>
    </source>
</evidence>
<keyword evidence="2" id="KW-1185">Reference proteome</keyword>
<reference evidence="1 2" key="1">
    <citation type="submission" date="2022-06" db="EMBL/GenBank/DDBJ databases">
        <title>Dyella sp. Sa strain:Sa Genome sequencing.</title>
        <authorList>
            <person name="Park S."/>
        </authorList>
    </citation>
    <scope>NUCLEOTIDE SEQUENCE [LARGE SCALE GENOMIC DNA]</scope>
    <source>
        <strain evidence="1 2">Sa</strain>
    </source>
</reference>